<organism evidence="2 3">
    <name type="scientific">Leptospirillum ferrodiazotrophum</name>
    <dbReference type="NCBI Taxonomy" id="412449"/>
    <lineage>
        <taxon>Bacteria</taxon>
        <taxon>Pseudomonadati</taxon>
        <taxon>Nitrospirota</taxon>
        <taxon>Nitrospiria</taxon>
        <taxon>Nitrospirales</taxon>
        <taxon>Nitrospiraceae</taxon>
        <taxon>Leptospirillum</taxon>
    </lineage>
</organism>
<reference evidence="2 3" key="1">
    <citation type="journal article" date="2009" name="Appl. Environ. Microbiol.">
        <title>Community genomic and proteomic analyses of chemoautotrophic iron-oxidizing "Leptospirillum rubarum" (Group II) and "Leptospirillum ferrodiazotrophum" (Group III) bacteria in acid mine drainage biofilms.</title>
        <authorList>
            <person name="Goltsman D.S."/>
            <person name="Denef V.J."/>
            <person name="Singer S.W."/>
            <person name="VerBerkmoes N.C."/>
            <person name="Lefsrud M."/>
            <person name="Mueller R.S."/>
            <person name="Dick G.J."/>
            <person name="Sun C.L."/>
            <person name="Wheeler K.E."/>
            <person name="Zemla A."/>
            <person name="Baker B.J."/>
            <person name="Hauser L."/>
            <person name="Land M."/>
            <person name="Shah M.B."/>
            <person name="Thelen M.P."/>
            <person name="Hettich R.L."/>
            <person name="Banfield J.F."/>
        </authorList>
    </citation>
    <scope>NUCLEOTIDE SEQUENCE [LARGE SCALE GENOMIC DNA]</scope>
</reference>
<dbReference type="EMBL" id="GG693885">
    <property type="protein sequence ID" value="EES51772.1"/>
    <property type="molecule type" value="Genomic_DNA"/>
</dbReference>
<sequence>MLDSDLAELYGVKTERLIQQVHRNTARFPEKFAFRLNHEEFSNLTLQFARSRSWGGRRTLPYVFTEHGAVMLSSVLRTDQAVRMSILVVEAFVQLREMLSTHKELAHKLEELERKVGIHDQTIVQLIEAIRQLMEPPADDKKSIGFLS</sequence>
<name>C6I081_9BACT</name>
<dbReference type="Pfam" id="PF10543">
    <property type="entry name" value="ORF6N"/>
    <property type="match status" value="1"/>
</dbReference>
<accession>C6I081</accession>
<evidence type="ECO:0000259" key="1">
    <source>
        <dbReference type="Pfam" id="PF10543"/>
    </source>
</evidence>
<evidence type="ECO:0000313" key="2">
    <source>
        <dbReference type="EMBL" id="EES51772.1"/>
    </source>
</evidence>
<dbReference type="AlphaFoldDB" id="C6I081"/>
<dbReference type="InterPro" id="IPR018873">
    <property type="entry name" value="KilA-N_DNA-bd_domain"/>
</dbReference>
<proteinExistence type="predicted"/>
<dbReference type="Proteomes" id="UP000009374">
    <property type="component" value="Unassembled WGS sequence"/>
</dbReference>
<protein>
    <recommendedName>
        <fullName evidence="1">KilA-N DNA-binding domain-containing protein</fullName>
    </recommendedName>
</protein>
<evidence type="ECO:0000313" key="3">
    <source>
        <dbReference type="Proteomes" id="UP000009374"/>
    </source>
</evidence>
<feature type="domain" description="KilA-N DNA-binding" evidence="1">
    <location>
        <begin position="1"/>
        <end position="75"/>
    </location>
</feature>
<gene>
    <name evidence="2" type="ORF">UBAL3_95530042</name>
</gene>
<keyword evidence="3" id="KW-1185">Reference proteome</keyword>